<evidence type="ECO:0000313" key="2">
    <source>
        <dbReference type="Proteomes" id="UP000799755"/>
    </source>
</evidence>
<accession>A0ACB6QI59</accession>
<evidence type="ECO:0000313" key="1">
    <source>
        <dbReference type="EMBL" id="KAF2466638.1"/>
    </source>
</evidence>
<organism evidence="1 2">
    <name type="scientific">Lindgomyces ingoldianus</name>
    <dbReference type="NCBI Taxonomy" id="673940"/>
    <lineage>
        <taxon>Eukaryota</taxon>
        <taxon>Fungi</taxon>
        <taxon>Dikarya</taxon>
        <taxon>Ascomycota</taxon>
        <taxon>Pezizomycotina</taxon>
        <taxon>Dothideomycetes</taxon>
        <taxon>Pleosporomycetidae</taxon>
        <taxon>Pleosporales</taxon>
        <taxon>Lindgomycetaceae</taxon>
        <taxon>Lindgomyces</taxon>
    </lineage>
</organism>
<sequence length="589" mass="67101">MRTTANSFIRLALNPAAPHPSSSVSYTLSRNTFTGPRPTFCPLTTALGRAHALFVAMERAYVRKTYRRKQKGADLCKKHNLEIGQWGRCTGAGDDAKLEASYLSFNSEASCRTEYQNPSELAVGLELVSSPLPHRFLNPHILLSLSHANRESSQPIKIAQSLWSMSPSPLNSASLPPLQLRCATYHLQIYEPLSSASILIMASRKHSSEALSCSPVYYLPPIILLVSRNKHMYAKVHSSSRAVPVRNKQSSNYSEDKQILFFHYGVTFQVTRCHPGIMRSRLTVSCLEPNVLPSPPASSFIFHDRKRPYPLKTSLLARPPRERHHLQTVNRKTPSIHPITVQGELRFWGAELCNDRANCYRVTEYDMEGIYALSCLRVFSIIFTHIRFSIFALLRFRILISDVVIAKQHPTSRLKIFLNSASQIFSIHCLVEGPLIRTHTVLTFYPLHNLSPIYILYNFLYLKVRRAQFTPLHLQGYMEIHFLIIHRRIIQNIEEGSLHQLKMRTTSNPVLRELIQLCSLLDLASEALFILYVVFRNILLGWQYYILLTTRMMALVQAALDLLEFWPVAASSCLSLVNPHFLPNTIPQI</sequence>
<keyword evidence="2" id="KW-1185">Reference proteome</keyword>
<comment type="caution">
    <text evidence="1">The sequence shown here is derived from an EMBL/GenBank/DDBJ whole genome shotgun (WGS) entry which is preliminary data.</text>
</comment>
<protein>
    <submittedName>
        <fullName evidence="1">Uncharacterized protein</fullName>
    </submittedName>
</protein>
<reference evidence="1" key="1">
    <citation type="journal article" date="2020" name="Stud. Mycol.">
        <title>101 Dothideomycetes genomes: a test case for predicting lifestyles and emergence of pathogens.</title>
        <authorList>
            <person name="Haridas S."/>
            <person name="Albert R."/>
            <person name="Binder M."/>
            <person name="Bloem J."/>
            <person name="Labutti K."/>
            <person name="Salamov A."/>
            <person name="Andreopoulos B."/>
            <person name="Baker S."/>
            <person name="Barry K."/>
            <person name="Bills G."/>
            <person name="Bluhm B."/>
            <person name="Cannon C."/>
            <person name="Castanera R."/>
            <person name="Culley D."/>
            <person name="Daum C."/>
            <person name="Ezra D."/>
            <person name="Gonzalez J."/>
            <person name="Henrissat B."/>
            <person name="Kuo A."/>
            <person name="Liang C."/>
            <person name="Lipzen A."/>
            <person name="Lutzoni F."/>
            <person name="Magnuson J."/>
            <person name="Mondo S."/>
            <person name="Nolan M."/>
            <person name="Ohm R."/>
            <person name="Pangilinan J."/>
            <person name="Park H.-J."/>
            <person name="Ramirez L."/>
            <person name="Alfaro M."/>
            <person name="Sun H."/>
            <person name="Tritt A."/>
            <person name="Yoshinaga Y."/>
            <person name="Zwiers L.-H."/>
            <person name="Turgeon B."/>
            <person name="Goodwin S."/>
            <person name="Spatafora J."/>
            <person name="Crous P."/>
            <person name="Grigoriev I."/>
        </authorList>
    </citation>
    <scope>NUCLEOTIDE SEQUENCE</scope>
    <source>
        <strain evidence="1">ATCC 200398</strain>
    </source>
</reference>
<proteinExistence type="predicted"/>
<dbReference type="Proteomes" id="UP000799755">
    <property type="component" value="Unassembled WGS sequence"/>
</dbReference>
<gene>
    <name evidence="1" type="ORF">BDR25DRAFT_359544</name>
</gene>
<name>A0ACB6QI59_9PLEO</name>
<dbReference type="EMBL" id="MU003524">
    <property type="protein sequence ID" value="KAF2466638.1"/>
    <property type="molecule type" value="Genomic_DNA"/>
</dbReference>